<evidence type="ECO:0000313" key="2">
    <source>
        <dbReference type="EMBL" id="SDK40414.1"/>
    </source>
</evidence>
<feature type="region of interest" description="Disordered" evidence="1">
    <location>
        <begin position="67"/>
        <end position="89"/>
    </location>
</feature>
<dbReference type="RefSeq" id="WP_091977112.1">
    <property type="nucleotide sequence ID" value="NZ_LT629693.1"/>
</dbReference>
<evidence type="ECO:0000256" key="1">
    <source>
        <dbReference type="SAM" id="MobiDB-lite"/>
    </source>
</evidence>
<dbReference type="Proteomes" id="UP000198803">
    <property type="component" value="Chromosome I"/>
</dbReference>
<organism evidence="2 3">
    <name type="scientific">Bradyrhizobium ottawaense</name>
    <dbReference type="NCBI Taxonomy" id="931866"/>
    <lineage>
        <taxon>Bacteria</taxon>
        <taxon>Pseudomonadati</taxon>
        <taxon>Pseudomonadota</taxon>
        <taxon>Alphaproteobacteria</taxon>
        <taxon>Hyphomicrobiales</taxon>
        <taxon>Nitrobacteraceae</taxon>
        <taxon>Bradyrhizobium</taxon>
    </lineage>
</organism>
<gene>
    <name evidence="2" type="ORF">SAMN05444163_8032</name>
</gene>
<proteinExistence type="predicted"/>
<dbReference type="EMBL" id="LT629693">
    <property type="protein sequence ID" value="SDK40414.1"/>
    <property type="molecule type" value="Genomic_DNA"/>
</dbReference>
<name>A0ABY0QH41_9BRAD</name>
<evidence type="ECO:0000313" key="3">
    <source>
        <dbReference type="Proteomes" id="UP000198803"/>
    </source>
</evidence>
<sequence>MPKYNVAKDFWRGGHLIAAGSKASMTKAEAKYLGHILSEDKPVADPEAAPAPVDEVEVTPIAGVAVTETTAQSKRSKRQASAENVDSVN</sequence>
<keyword evidence="3" id="KW-1185">Reference proteome</keyword>
<accession>A0ABY0QH41</accession>
<reference evidence="2 3" key="1">
    <citation type="submission" date="2016-10" db="EMBL/GenBank/DDBJ databases">
        <authorList>
            <person name="Varghese N."/>
            <person name="Submissions S."/>
        </authorList>
    </citation>
    <scope>NUCLEOTIDE SEQUENCE [LARGE SCALE GENOMIC DNA]</scope>
    <source>
        <strain evidence="2 3">GAS524</strain>
    </source>
</reference>
<protein>
    <submittedName>
        <fullName evidence="2">Uncharacterized protein</fullName>
    </submittedName>
</protein>